<dbReference type="GO" id="GO:0016251">
    <property type="term" value="F:RNA polymerase II general transcription initiation factor activity"/>
    <property type="evidence" value="ECO:0007669"/>
    <property type="project" value="TreeGrafter"/>
</dbReference>
<feature type="region of interest" description="Disordered" evidence="8">
    <location>
        <begin position="192"/>
        <end position="402"/>
    </location>
</feature>
<keyword evidence="3 7" id="KW-0805">Transcription regulation</keyword>
<dbReference type="GO" id="GO:0001096">
    <property type="term" value="F:TFIIF-class transcription factor complex binding"/>
    <property type="evidence" value="ECO:0007669"/>
    <property type="project" value="TreeGrafter"/>
</dbReference>
<dbReference type="GO" id="GO:0003677">
    <property type="term" value="F:DNA binding"/>
    <property type="evidence" value="ECO:0007669"/>
    <property type="project" value="UniProtKB-KW"/>
</dbReference>
<evidence type="ECO:0000313" key="9">
    <source>
        <dbReference type="EMBL" id="CAD7229592.1"/>
    </source>
</evidence>
<proteinExistence type="inferred from homology"/>
<evidence type="ECO:0000256" key="6">
    <source>
        <dbReference type="ARBA" id="ARBA00023242"/>
    </source>
</evidence>
<dbReference type="OrthoDB" id="76676at2759"/>
<feature type="compositionally biased region" description="Acidic residues" evidence="8">
    <location>
        <begin position="226"/>
        <end position="245"/>
    </location>
</feature>
<dbReference type="GO" id="GO:0006367">
    <property type="term" value="P:transcription initiation at RNA polymerase II promoter"/>
    <property type="evidence" value="ECO:0007669"/>
    <property type="project" value="InterPro"/>
</dbReference>
<evidence type="ECO:0000256" key="8">
    <source>
        <dbReference type="SAM" id="MobiDB-lite"/>
    </source>
</evidence>
<feature type="compositionally biased region" description="Acidic residues" evidence="8">
    <location>
        <begin position="277"/>
        <end position="301"/>
    </location>
</feature>
<sequence length="402" mass="45046">MSGTESGGATGAPTVTEYLVRIPTKADKRFNLMKFNIAGDSDFARWTQARMERENNQRDTSAGKNEAEEIPKFGAGSEYGREAKEEARLKRLGIRRKKYNPESQPWLLRVGGKGGKRFKGIREGGVTENASFYVFTQAADGAFEAHPVSEWYNFTPVQRFKALTAEEAEEEFGRRDRIMNFFSVMVKKKCKAEEGEEAADTSTKEEKGSKKKGASKKGAEDLQISEMDEWVSDDDADEDDDEEEEAAGKEGKKKKKKKEEDDDDGVPKKKKKKKKDEDDEKDSEEEENPLEESDDGDEEGREMDYDSASSASDAELLEAMEERGVDEDMASSSSSEEEGEGEKKEGEKKEGEGAEEETASGDKKKKKKKKVKTPPKKKGECREERDSQVDFSNEAGKKRKDG</sequence>
<dbReference type="PANTHER" id="PTHR13011">
    <property type="entry name" value="TFIIF-ALPHA"/>
    <property type="match status" value="1"/>
</dbReference>
<keyword evidence="5 7" id="KW-0804">Transcription</keyword>
<reference evidence="9" key="1">
    <citation type="submission" date="2020-11" db="EMBL/GenBank/DDBJ databases">
        <authorList>
            <person name="Tran Van P."/>
        </authorList>
    </citation>
    <scope>NUCLEOTIDE SEQUENCE</scope>
</reference>
<evidence type="ECO:0000256" key="7">
    <source>
        <dbReference type="RuleBase" id="RU366044"/>
    </source>
</evidence>
<protein>
    <recommendedName>
        <fullName evidence="7">Transcription initiation factor IIF subunit alpha</fullName>
    </recommendedName>
</protein>
<gene>
    <name evidence="9" type="ORF">CTOB1V02_LOCUS7461</name>
</gene>
<evidence type="ECO:0000256" key="1">
    <source>
        <dbReference type="ARBA" id="ARBA00004123"/>
    </source>
</evidence>
<evidence type="ECO:0000256" key="5">
    <source>
        <dbReference type="ARBA" id="ARBA00023163"/>
    </source>
</evidence>
<feature type="compositionally biased region" description="Basic and acidic residues" evidence="8">
    <location>
        <begin position="377"/>
        <end position="388"/>
    </location>
</feature>
<dbReference type="EMBL" id="OB662159">
    <property type="protein sequence ID" value="CAD7229592.1"/>
    <property type="molecule type" value="Genomic_DNA"/>
</dbReference>
<evidence type="ECO:0000256" key="2">
    <source>
        <dbReference type="ARBA" id="ARBA00005249"/>
    </source>
</evidence>
<feature type="compositionally biased region" description="Basic residues" evidence="8">
    <location>
        <begin position="363"/>
        <end position="376"/>
    </location>
</feature>
<comment type="function">
    <text evidence="7">TFIIF is a general transcription initiation factor that binds to RNA polymerase II and helps to recruit it to the initiation complex in collaboration with TFIIB. It promotes transcription elongation.</text>
</comment>
<comment type="subcellular location">
    <subcellularLocation>
        <location evidence="1 7">Nucleus</location>
    </subcellularLocation>
</comment>
<keyword evidence="6 7" id="KW-0539">Nucleus</keyword>
<feature type="region of interest" description="Disordered" evidence="8">
    <location>
        <begin position="52"/>
        <end position="78"/>
    </location>
</feature>
<evidence type="ECO:0000256" key="4">
    <source>
        <dbReference type="ARBA" id="ARBA00023125"/>
    </source>
</evidence>
<name>A0A7R8WII9_9CRUS</name>
<dbReference type="InterPro" id="IPR011039">
    <property type="entry name" value="TFIIF_interaction"/>
</dbReference>
<dbReference type="SUPFAM" id="SSF50916">
    <property type="entry name" value="Rap30/74 interaction domains"/>
    <property type="match status" value="1"/>
</dbReference>
<feature type="compositionally biased region" description="Basic and acidic residues" evidence="8">
    <location>
        <begin position="341"/>
        <end position="352"/>
    </location>
</feature>
<dbReference type="AlphaFoldDB" id="A0A7R8WII9"/>
<comment type="similarity">
    <text evidence="2 7">Belongs to the TFIIF alpha subunit family.</text>
</comment>
<accession>A0A7R8WII9</accession>
<dbReference type="InterPro" id="IPR008851">
    <property type="entry name" value="TFIIF-alpha"/>
</dbReference>
<dbReference type="Pfam" id="PF05793">
    <property type="entry name" value="TFIIF_alpha"/>
    <property type="match status" value="1"/>
</dbReference>
<dbReference type="PANTHER" id="PTHR13011:SF0">
    <property type="entry name" value="GENERAL TRANSCRIPTION FACTOR IIF SUBUNIT 1"/>
    <property type="match status" value="1"/>
</dbReference>
<organism evidence="9">
    <name type="scientific">Cyprideis torosa</name>
    <dbReference type="NCBI Taxonomy" id="163714"/>
    <lineage>
        <taxon>Eukaryota</taxon>
        <taxon>Metazoa</taxon>
        <taxon>Ecdysozoa</taxon>
        <taxon>Arthropoda</taxon>
        <taxon>Crustacea</taxon>
        <taxon>Oligostraca</taxon>
        <taxon>Ostracoda</taxon>
        <taxon>Podocopa</taxon>
        <taxon>Podocopida</taxon>
        <taxon>Cytherocopina</taxon>
        <taxon>Cytheroidea</taxon>
        <taxon>Cytherideidae</taxon>
        <taxon>Cyprideis</taxon>
    </lineage>
</organism>
<keyword evidence="4 7" id="KW-0238">DNA-binding</keyword>
<dbReference type="GO" id="GO:0032968">
    <property type="term" value="P:positive regulation of transcription elongation by RNA polymerase II"/>
    <property type="evidence" value="ECO:0007669"/>
    <property type="project" value="InterPro"/>
</dbReference>
<dbReference type="GO" id="GO:0005674">
    <property type="term" value="C:transcription factor TFIIF complex"/>
    <property type="evidence" value="ECO:0007669"/>
    <property type="project" value="TreeGrafter"/>
</dbReference>
<evidence type="ECO:0000256" key="3">
    <source>
        <dbReference type="ARBA" id="ARBA00023015"/>
    </source>
</evidence>
<feature type="compositionally biased region" description="Acidic residues" evidence="8">
    <location>
        <begin position="315"/>
        <end position="340"/>
    </location>
</feature>